<evidence type="ECO:0000256" key="4">
    <source>
        <dbReference type="PROSITE-ProRule" id="PRU00335"/>
    </source>
</evidence>
<dbReference type="PANTHER" id="PTHR30055:SF234">
    <property type="entry name" value="HTH-TYPE TRANSCRIPTIONAL REGULATOR BETI"/>
    <property type="match status" value="1"/>
</dbReference>
<accession>A0A9Y2I9C8</accession>
<dbReference type="PROSITE" id="PS50977">
    <property type="entry name" value="HTH_TETR_2"/>
    <property type="match status" value="1"/>
</dbReference>
<keyword evidence="1" id="KW-0805">Transcription regulation</keyword>
<evidence type="ECO:0000256" key="1">
    <source>
        <dbReference type="ARBA" id="ARBA00023015"/>
    </source>
</evidence>
<dbReference type="InterPro" id="IPR001647">
    <property type="entry name" value="HTH_TetR"/>
</dbReference>
<reference evidence="6 7" key="1">
    <citation type="submission" date="2023-06" db="EMBL/GenBank/DDBJ databases">
        <authorList>
            <person name="Oyuntsetseg B."/>
            <person name="Kim S.B."/>
        </authorList>
    </citation>
    <scope>NUCLEOTIDE SEQUENCE [LARGE SCALE GENOMIC DNA]</scope>
    <source>
        <strain evidence="6 7">2-15</strain>
    </source>
</reference>
<dbReference type="GO" id="GO:0003700">
    <property type="term" value="F:DNA-binding transcription factor activity"/>
    <property type="evidence" value="ECO:0007669"/>
    <property type="project" value="TreeGrafter"/>
</dbReference>
<dbReference type="GO" id="GO:0000976">
    <property type="term" value="F:transcription cis-regulatory region binding"/>
    <property type="evidence" value="ECO:0007669"/>
    <property type="project" value="TreeGrafter"/>
</dbReference>
<name>A0A9Y2I9C8_9PSEU</name>
<dbReference type="Pfam" id="PF00440">
    <property type="entry name" value="TetR_N"/>
    <property type="match status" value="1"/>
</dbReference>
<dbReference type="Pfam" id="PF16859">
    <property type="entry name" value="TetR_C_11"/>
    <property type="match status" value="1"/>
</dbReference>
<dbReference type="AlphaFoldDB" id="A0A9Y2I9C8"/>
<protein>
    <submittedName>
        <fullName evidence="6">TetR/AcrR family transcriptional regulator</fullName>
    </submittedName>
</protein>
<evidence type="ECO:0000259" key="5">
    <source>
        <dbReference type="PROSITE" id="PS50977"/>
    </source>
</evidence>
<sequence length="228" mass="25765">MSRLALVERVSVALLYFVVTEGGVAMADVPGRRPSMGRPRTPGVEEAVLKATIRRLVEDGYTGMSLAKIAADAGTTRPTLYLRWPTKQALVVAAVRSTFKRSLEPTPEGWNDLPPKERLLRLLRRIEPAEDRENRQLYTALLAESNRVPELLQLLEEHVVQPRARAIAELLEAMKERGEIRPDVNTEHVAMMIYGVRFVDSLYRVRMSTDRDRESVELLWPSLTHGLG</sequence>
<keyword evidence="3" id="KW-0804">Transcription</keyword>
<organism evidence="6 7">
    <name type="scientific">Amycolatopsis carbonis</name>
    <dbReference type="NCBI Taxonomy" id="715471"/>
    <lineage>
        <taxon>Bacteria</taxon>
        <taxon>Bacillati</taxon>
        <taxon>Actinomycetota</taxon>
        <taxon>Actinomycetes</taxon>
        <taxon>Pseudonocardiales</taxon>
        <taxon>Pseudonocardiaceae</taxon>
        <taxon>Amycolatopsis</taxon>
    </lineage>
</organism>
<dbReference type="RefSeq" id="WP_285966253.1">
    <property type="nucleotide sequence ID" value="NZ_CP127294.1"/>
</dbReference>
<gene>
    <name evidence="6" type="ORF">QRX50_28675</name>
</gene>
<dbReference type="SUPFAM" id="SSF46689">
    <property type="entry name" value="Homeodomain-like"/>
    <property type="match status" value="1"/>
</dbReference>
<evidence type="ECO:0000256" key="2">
    <source>
        <dbReference type="ARBA" id="ARBA00023125"/>
    </source>
</evidence>
<keyword evidence="7" id="KW-1185">Reference proteome</keyword>
<evidence type="ECO:0000313" key="6">
    <source>
        <dbReference type="EMBL" id="WIX75482.1"/>
    </source>
</evidence>
<dbReference type="InterPro" id="IPR011075">
    <property type="entry name" value="TetR_C"/>
</dbReference>
<dbReference type="InterPro" id="IPR009057">
    <property type="entry name" value="Homeodomain-like_sf"/>
</dbReference>
<dbReference type="PRINTS" id="PR00455">
    <property type="entry name" value="HTHTETR"/>
</dbReference>
<keyword evidence="2 4" id="KW-0238">DNA-binding</keyword>
<dbReference type="SUPFAM" id="SSF48498">
    <property type="entry name" value="Tetracyclin repressor-like, C-terminal domain"/>
    <property type="match status" value="1"/>
</dbReference>
<feature type="DNA-binding region" description="H-T-H motif" evidence="4">
    <location>
        <begin position="65"/>
        <end position="84"/>
    </location>
</feature>
<dbReference type="KEGG" id="acab:QRX50_28675"/>
<dbReference type="EMBL" id="CP127294">
    <property type="protein sequence ID" value="WIX75482.1"/>
    <property type="molecule type" value="Genomic_DNA"/>
</dbReference>
<dbReference type="Gene3D" id="1.10.10.60">
    <property type="entry name" value="Homeodomain-like"/>
    <property type="match status" value="1"/>
</dbReference>
<evidence type="ECO:0000256" key="3">
    <source>
        <dbReference type="ARBA" id="ARBA00023163"/>
    </source>
</evidence>
<feature type="domain" description="HTH tetR-type" evidence="5">
    <location>
        <begin position="42"/>
        <end position="102"/>
    </location>
</feature>
<dbReference type="InterPro" id="IPR050109">
    <property type="entry name" value="HTH-type_TetR-like_transc_reg"/>
</dbReference>
<dbReference type="InterPro" id="IPR036271">
    <property type="entry name" value="Tet_transcr_reg_TetR-rel_C_sf"/>
</dbReference>
<dbReference type="Gene3D" id="1.10.357.10">
    <property type="entry name" value="Tetracycline Repressor, domain 2"/>
    <property type="match status" value="1"/>
</dbReference>
<dbReference type="PANTHER" id="PTHR30055">
    <property type="entry name" value="HTH-TYPE TRANSCRIPTIONAL REGULATOR RUTR"/>
    <property type="match status" value="1"/>
</dbReference>
<evidence type="ECO:0000313" key="7">
    <source>
        <dbReference type="Proteomes" id="UP001236014"/>
    </source>
</evidence>
<proteinExistence type="predicted"/>
<dbReference type="Proteomes" id="UP001236014">
    <property type="component" value="Chromosome"/>
</dbReference>